<dbReference type="PROSITE" id="PS51257">
    <property type="entry name" value="PROKAR_LIPOPROTEIN"/>
    <property type="match status" value="1"/>
</dbReference>
<sequence>MKWLVSIFALFLIGCSKPNIITRTEYKEVYIPVKCIKAMPKKPSYDFTPAAAKALMRYYKTCEELLRECSDGNDPKS</sequence>
<reference evidence="1 2" key="1">
    <citation type="submission" date="2009-07" db="EMBL/GenBank/DDBJ databases">
        <authorList>
            <person name="Madupu R."/>
            <person name="Sebastian Y."/>
            <person name="Durkin A.S."/>
            <person name="Torralba M."/>
            <person name="Methe B."/>
            <person name="Sutton G.G."/>
            <person name="Strausberg R.L."/>
            <person name="Nelson K.E."/>
        </authorList>
    </citation>
    <scope>NUCLEOTIDE SEQUENCE [LARGE SCALE GENOMIC DNA]</scope>
    <source>
        <strain evidence="1 2">RM3268</strain>
    </source>
</reference>
<organism evidence="1 2">
    <name type="scientific">Campylobacter gracilis RM3268</name>
    <dbReference type="NCBI Taxonomy" id="553220"/>
    <lineage>
        <taxon>Bacteria</taxon>
        <taxon>Pseudomonadati</taxon>
        <taxon>Campylobacterota</taxon>
        <taxon>Epsilonproteobacteria</taxon>
        <taxon>Campylobacterales</taxon>
        <taxon>Campylobacteraceae</taxon>
        <taxon>Campylobacter</taxon>
    </lineage>
</organism>
<comment type="caution">
    <text evidence="1">The sequence shown here is derived from an EMBL/GenBank/DDBJ whole genome shotgun (WGS) entry which is preliminary data.</text>
</comment>
<accession>C8PDQ0</accession>
<proteinExistence type="predicted"/>
<keyword evidence="2" id="KW-1185">Reference proteome</keyword>
<dbReference type="STRING" id="824.CGRAC_0199"/>
<evidence type="ECO:0000313" key="2">
    <source>
        <dbReference type="Proteomes" id="UP000005709"/>
    </source>
</evidence>
<gene>
    <name evidence="1" type="ORF">CAMGR0001_2764</name>
</gene>
<dbReference type="EMBL" id="ACYG01000001">
    <property type="protein sequence ID" value="EEV19050.1"/>
    <property type="molecule type" value="Genomic_DNA"/>
</dbReference>
<dbReference type="OrthoDB" id="5363270at2"/>
<dbReference type="RefSeq" id="WP_005868935.1">
    <property type="nucleotide sequence ID" value="NZ_ACYG01000001.1"/>
</dbReference>
<dbReference type="AlphaFoldDB" id="C8PDQ0"/>
<name>C8PDQ0_9BACT</name>
<protein>
    <recommendedName>
        <fullName evidence="3">Lipoprotein</fullName>
    </recommendedName>
</protein>
<evidence type="ECO:0008006" key="3">
    <source>
        <dbReference type="Google" id="ProtNLM"/>
    </source>
</evidence>
<dbReference type="Proteomes" id="UP000005709">
    <property type="component" value="Unassembled WGS sequence"/>
</dbReference>
<evidence type="ECO:0000313" key="1">
    <source>
        <dbReference type="EMBL" id="EEV19050.1"/>
    </source>
</evidence>